<evidence type="ECO:0000256" key="2">
    <source>
        <dbReference type="SAM" id="SignalP"/>
    </source>
</evidence>
<feature type="region of interest" description="Disordered" evidence="1">
    <location>
        <begin position="21"/>
        <end position="71"/>
    </location>
</feature>
<name>A0ABZ2M5F1_9BACT</name>
<keyword evidence="2" id="KW-0732">Signal</keyword>
<accession>A0ABZ2M5F1</accession>
<protein>
    <submittedName>
        <fullName evidence="3">Uncharacterized protein</fullName>
    </submittedName>
</protein>
<reference evidence="3 4" key="1">
    <citation type="submission" date="2021-12" db="EMBL/GenBank/DDBJ databases">
        <title>Discovery of the Pendulisporaceae a myxobacterial family with distinct sporulation behavior and unique specialized metabolism.</title>
        <authorList>
            <person name="Garcia R."/>
            <person name="Popoff A."/>
            <person name="Bader C.D."/>
            <person name="Loehr J."/>
            <person name="Walesch S."/>
            <person name="Walt C."/>
            <person name="Boldt J."/>
            <person name="Bunk B."/>
            <person name="Haeckl F.J.F.P.J."/>
            <person name="Gunesch A.P."/>
            <person name="Birkelbach J."/>
            <person name="Nuebel U."/>
            <person name="Pietschmann T."/>
            <person name="Bach T."/>
            <person name="Mueller R."/>
        </authorList>
    </citation>
    <scope>NUCLEOTIDE SEQUENCE [LARGE SCALE GENOMIC DNA]</scope>
    <source>
        <strain evidence="3 4">MSr11954</strain>
    </source>
</reference>
<proteinExistence type="predicted"/>
<gene>
    <name evidence="3" type="ORF">LZC94_09120</name>
</gene>
<dbReference type="EMBL" id="CP089984">
    <property type="protein sequence ID" value="WXB17428.1"/>
    <property type="molecule type" value="Genomic_DNA"/>
</dbReference>
<keyword evidence="4" id="KW-1185">Reference proteome</keyword>
<evidence type="ECO:0000313" key="3">
    <source>
        <dbReference type="EMBL" id="WXB17428.1"/>
    </source>
</evidence>
<organism evidence="3 4">
    <name type="scientific">Pendulispora albinea</name>
    <dbReference type="NCBI Taxonomy" id="2741071"/>
    <lineage>
        <taxon>Bacteria</taxon>
        <taxon>Pseudomonadati</taxon>
        <taxon>Myxococcota</taxon>
        <taxon>Myxococcia</taxon>
        <taxon>Myxococcales</taxon>
        <taxon>Sorangiineae</taxon>
        <taxon>Pendulisporaceae</taxon>
        <taxon>Pendulispora</taxon>
    </lineage>
</organism>
<evidence type="ECO:0000256" key="1">
    <source>
        <dbReference type="SAM" id="MobiDB-lite"/>
    </source>
</evidence>
<dbReference type="RefSeq" id="WP_394827062.1">
    <property type="nucleotide sequence ID" value="NZ_CP089984.1"/>
</dbReference>
<feature type="signal peptide" evidence="2">
    <location>
        <begin position="1"/>
        <end position="17"/>
    </location>
</feature>
<evidence type="ECO:0000313" key="4">
    <source>
        <dbReference type="Proteomes" id="UP001370348"/>
    </source>
</evidence>
<feature type="chain" id="PRO_5045624506" evidence="2">
    <location>
        <begin position="18"/>
        <end position="307"/>
    </location>
</feature>
<sequence length="307" mass="29776">MMTFAFGVAAVSMLACAGYSGSELDKDNRDKGDISGDDDSSSGSGNNGGSGKNGGNNGANPGSGNGTGGGGGNGTGGGGGNGGGGGGGTGGGGGGGGGGAAKGFDVALDKTSSDTELLQKSSYTVTLTGKEGFAGNATLSATGLPAGAKATFTPSSIAIGAGPVTVKLDIDGANTTGASMVKVIAASGTVTPEATLALNVKPRLTINIPNNAPSAPNVFGSREIVVHHPTIGAGANALVVTFVNKDTSKDHIIHSSNTRNGFAHGDVGRPIGLNETTVRNVSGTGDYPVYLHDDNKTDPSTTIRIQP</sequence>
<feature type="compositionally biased region" description="Gly residues" evidence="1">
    <location>
        <begin position="45"/>
        <end position="71"/>
    </location>
</feature>
<dbReference type="Proteomes" id="UP001370348">
    <property type="component" value="Chromosome"/>
</dbReference>
<feature type="compositionally biased region" description="Basic and acidic residues" evidence="1">
    <location>
        <begin position="23"/>
        <end position="34"/>
    </location>
</feature>